<keyword evidence="4" id="KW-1185">Reference proteome</keyword>
<evidence type="ECO:0000313" key="3">
    <source>
        <dbReference type="EMBL" id="GMR62773.1"/>
    </source>
</evidence>
<accession>A0AAN5IDW9</accession>
<evidence type="ECO:0000256" key="1">
    <source>
        <dbReference type="SAM" id="SignalP"/>
    </source>
</evidence>
<feature type="chain" id="PRO_5043037265" description="C6 domain-containing protein" evidence="1">
    <location>
        <begin position="24"/>
        <end position="136"/>
    </location>
</feature>
<name>A0AAN5IDW9_9BILA</name>
<dbReference type="EMBL" id="BTRK01000006">
    <property type="protein sequence ID" value="GMR62773.1"/>
    <property type="molecule type" value="Genomic_DNA"/>
</dbReference>
<dbReference type="PANTHER" id="PTHR21629">
    <property type="entry name" value="C6 DOMAIN-CONTAINING PROTEIN"/>
    <property type="match status" value="1"/>
</dbReference>
<gene>
    <name evidence="3" type="ORF">PMAYCL1PPCAC_32968</name>
</gene>
<evidence type="ECO:0000313" key="4">
    <source>
        <dbReference type="Proteomes" id="UP001328107"/>
    </source>
</evidence>
<comment type="caution">
    <text evidence="3">The sequence shown here is derived from an EMBL/GenBank/DDBJ whole genome shotgun (WGS) entry which is preliminary data.</text>
</comment>
<dbReference type="Proteomes" id="UP001328107">
    <property type="component" value="Unassembled WGS sequence"/>
</dbReference>
<reference evidence="4" key="1">
    <citation type="submission" date="2022-10" db="EMBL/GenBank/DDBJ databases">
        <title>Genome assembly of Pristionchus species.</title>
        <authorList>
            <person name="Yoshida K."/>
            <person name="Sommer R.J."/>
        </authorList>
    </citation>
    <scope>NUCLEOTIDE SEQUENCE [LARGE SCALE GENOMIC DNA]</scope>
    <source>
        <strain evidence="4">RS5460</strain>
    </source>
</reference>
<dbReference type="PANTHER" id="PTHR21629:SF5">
    <property type="entry name" value="C6 DOMAIN-CONTAINING PROTEIN"/>
    <property type="match status" value="1"/>
</dbReference>
<feature type="domain" description="C6" evidence="2">
    <location>
        <begin position="41"/>
        <end position="130"/>
    </location>
</feature>
<protein>
    <recommendedName>
        <fullName evidence="2">C6 domain-containing protein</fullName>
    </recommendedName>
</protein>
<feature type="signal peptide" evidence="1">
    <location>
        <begin position="1"/>
        <end position="23"/>
    </location>
</feature>
<dbReference type="InterPro" id="IPR002601">
    <property type="entry name" value="C6_domain"/>
</dbReference>
<organism evidence="3 4">
    <name type="scientific">Pristionchus mayeri</name>
    <dbReference type="NCBI Taxonomy" id="1317129"/>
    <lineage>
        <taxon>Eukaryota</taxon>
        <taxon>Metazoa</taxon>
        <taxon>Ecdysozoa</taxon>
        <taxon>Nematoda</taxon>
        <taxon>Chromadorea</taxon>
        <taxon>Rhabditida</taxon>
        <taxon>Rhabditina</taxon>
        <taxon>Diplogasteromorpha</taxon>
        <taxon>Diplogasteroidea</taxon>
        <taxon>Neodiplogasteridae</taxon>
        <taxon>Pristionchus</taxon>
    </lineage>
</organism>
<proteinExistence type="predicted"/>
<keyword evidence="1" id="KW-0732">Signal</keyword>
<dbReference type="AlphaFoldDB" id="A0AAN5IDW9"/>
<evidence type="ECO:0000259" key="2">
    <source>
        <dbReference type="Pfam" id="PF01681"/>
    </source>
</evidence>
<sequence length="136" mass="14403">MFISQIVFFVILSSSMLIRQSESCAATAPVEMPNPNNCRTCAQNLIMVTQLGVASIPFESDMTDETGMCHVRTFVCVEPNANIELKGGAEVISDDDDGAADDRANLRLTCNAAGTAWVAVNGDTITQVECAVGVIG</sequence>
<dbReference type="Pfam" id="PF01681">
    <property type="entry name" value="C6"/>
    <property type="match status" value="1"/>
</dbReference>